<dbReference type="AlphaFoldDB" id="A0A426QM58"/>
<name>A0A426QM58_9GAMM</name>
<keyword evidence="2" id="KW-0645">Protease</keyword>
<dbReference type="InterPro" id="IPR009003">
    <property type="entry name" value="Peptidase_S1_PA"/>
</dbReference>
<keyword evidence="2" id="KW-0378">Hydrolase</keyword>
<dbReference type="Proteomes" id="UP000287798">
    <property type="component" value="Unassembled WGS sequence"/>
</dbReference>
<dbReference type="SUPFAM" id="SSF50494">
    <property type="entry name" value="Trypsin-like serine proteases"/>
    <property type="match status" value="1"/>
</dbReference>
<sequence>MRFTWLRLLAVLPLLCGSLSVVAGSDYVDIIARTKPAIVGVGTFQKTRRPPIRLLGTGFGVLDGRHILTNLHVIPDELNTGQRESLAVLVGSGSKPDLRLAQLQASDPKHDLAVLRIEGAPVPTLELAPQARVQEGGIYLFTGFPIGAVLGLYPATHRAMIAAITPIVIPADHSSRLDPATIRRLRAPYDVYQLDGTAYPGNSGSPLYRPETGEVVGIINKVFVKETRESALTDPSGISYAIPAEHATRLLERVKAGHN</sequence>
<evidence type="ECO:0000313" key="3">
    <source>
        <dbReference type="Proteomes" id="UP000287798"/>
    </source>
</evidence>
<proteinExistence type="predicted"/>
<protein>
    <submittedName>
        <fullName evidence="2">Serine protease</fullName>
    </submittedName>
</protein>
<dbReference type="PANTHER" id="PTHR43019">
    <property type="entry name" value="SERINE ENDOPROTEASE DEGS"/>
    <property type="match status" value="1"/>
</dbReference>
<reference evidence="2 3" key="1">
    <citation type="journal article" date="2010" name="Int. J. Syst. Evol. Microbiol.">
        <title>Thiohalobacter thiocyanaticus gen. nov., sp. nov., a moderately halophilic, sulfur-oxidizing gammaproteobacterium from hypersaline lakes, that utilizes thiocyanate.</title>
        <authorList>
            <person name="Sorokin D.Y."/>
            <person name="Kovaleva O.L."/>
            <person name="Tourova T.P."/>
            <person name="Muyzer G."/>
        </authorList>
    </citation>
    <scope>NUCLEOTIDE SEQUENCE [LARGE SCALE GENOMIC DNA]</scope>
    <source>
        <strain evidence="2 3">Hrh1</strain>
    </source>
</reference>
<dbReference type="Pfam" id="PF13365">
    <property type="entry name" value="Trypsin_2"/>
    <property type="match status" value="1"/>
</dbReference>
<comment type="caution">
    <text evidence="2">The sequence shown here is derived from an EMBL/GenBank/DDBJ whole genome shotgun (WGS) entry which is preliminary data.</text>
</comment>
<dbReference type="OrthoDB" id="212300at2"/>
<organism evidence="2 3">
    <name type="scientific">Thiohalobacter thiocyanaticus</name>
    <dbReference type="NCBI Taxonomy" id="585455"/>
    <lineage>
        <taxon>Bacteria</taxon>
        <taxon>Pseudomonadati</taxon>
        <taxon>Pseudomonadota</taxon>
        <taxon>Gammaproteobacteria</taxon>
        <taxon>Thiohalobacterales</taxon>
        <taxon>Thiohalobacteraceae</taxon>
        <taxon>Thiohalobacter</taxon>
    </lineage>
</organism>
<dbReference type="InterPro" id="IPR043504">
    <property type="entry name" value="Peptidase_S1_PA_chymotrypsin"/>
</dbReference>
<dbReference type="GO" id="GO:0008233">
    <property type="term" value="F:peptidase activity"/>
    <property type="evidence" value="ECO:0007669"/>
    <property type="project" value="UniProtKB-KW"/>
</dbReference>
<keyword evidence="1" id="KW-0732">Signal</keyword>
<feature type="chain" id="PRO_5019501594" evidence="1">
    <location>
        <begin position="24"/>
        <end position="259"/>
    </location>
</feature>
<dbReference type="GO" id="GO:0006508">
    <property type="term" value="P:proteolysis"/>
    <property type="evidence" value="ECO:0007669"/>
    <property type="project" value="UniProtKB-KW"/>
</dbReference>
<keyword evidence="3" id="KW-1185">Reference proteome</keyword>
<dbReference type="Gene3D" id="2.40.10.10">
    <property type="entry name" value="Trypsin-like serine proteases"/>
    <property type="match status" value="2"/>
</dbReference>
<accession>A0A426QM58</accession>
<evidence type="ECO:0000313" key="2">
    <source>
        <dbReference type="EMBL" id="RRQ22853.1"/>
    </source>
</evidence>
<dbReference type="RefSeq" id="WP_125182194.1">
    <property type="nucleotide sequence ID" value="NZ_QZMU01000001.1"/>
</dbReference>
<feature type="signal peptide" evidence="1">
    <location>
        <begin position="1"/>
        <end position="23"/>
    </location>
</feature>
<gene>
    <name evidence="2" type="ORF">D6C00_13545</name>
</gene>
<evidence type="ECO:0000256" key="1">
    <source>
        <dbReference type="SAM" id="SignalP"/>
    </source>
</evidence>
<dbReference type="PANTHER" id="PTHR43019:SF23">
    <property type="entry name" value="PROTEASE DO-LIKE 5, CHLOROPLASTIC"/>
    <property type="match status" value="1"/>
</dbReference>
<dbReference type="EMBL" id="QZMU01000001">
    <property type="protein sequence ID" value="RRQ22853.1"/>
    <property type="molecule type" value="Genomic_DNA"/>
</dbReference>